<feature type="non-terminal residue" evidence="2">
    <location>
        <position position="98"/>
    </location>
</feature>
<comment type="caution">
    <text evidence="2">The sequence shown here is derived from an EMBL/GenBank/DDBJ whole genome shotgun (WGS) entry which is preliminary data.</text>
</comment>
<dbReference type="Proteomes" id="UP001597260">
    <property type="component" value="Unassembled WGS sequence"/>
</dbReference>
<name>A0ABW3YBC8_9ACTN</name>
<sequence length="98" mass="10671">MTPRSGDPRRDDPSRRDVSRAGSDREAGGRKPVRGEQPDGEPGIGSLSEARAYTPRGRTVRESAQLRRTPRTTRSSDPFRPALQVLDGGRASGSRTAR</sequence>
<evidence type="ECO:0000313" key="3">
    <source>
        <dbReference type="Proteomes" id="UP001597260"/>
    </source>
</evidence>
<evidence type="ECO:0000256" key="1">
    <source>
        <dbReference type="SAM" id="MobiDB-lite"/>
    </source>
</evidence>
<organism evidence="2 3">
    <name type="scientific">Micromonospora sonneratiae</name>
    <dbReference type="NCBI Taxonomy" id="1184706"/>
    <lineage>
        <taxon>Bacteria</taxon>
        <taxon>Bacillati</taxon>
        <taxon>Actinomycetota</taxon>
        <taxon>Actinomycetes</taxon>
        <taxon>Micromonosporales</taxon>
        <taxon>Micromonosporaceae</taxon>
        <taxon>Micromonospora</taxon>
    </lineage>
</organism>
<keyword evidence="3" id="KW-1185">Reference proteome</keyword>
<dbReference type="EMBL" id="JBHTMP010000005">
    <property type="protein sequence ID" value="MFD1320393.1"/>
    <property type="molecule type" value="Genomic_DNA"/>
</dbReference>
<reference evidence="3" key="1">
    <citation type="journal article" date="2019" name="Int. J. Syst. Evol. Microbiol.">
        <title>The Global Catalogue of Microorganisms (GCM) 10K type strain sequencing project: providing services to taxonomists for standard genome sequencing and annotation.</title>
        <authorList>
            <consortium name="The Broad Institute Genomics Platform"/>
            <consortium name="The Broad Institute Genome Sequencing Center for Infectious Disease"/>
            <person name="Wu L."/>
            <person name="Ma J."/>
        </authorList>
    </citation>
    <scope>NUCLEOTIDE SEQUENCE [LARGE SCALE GENOMIC DNA]</scope>
    <source>
        <strain evidence="3">JCM 31037</strain>
    </source>
</reference>
<gene>
    <name evidence="2" type="ORF">ACFQ4H_04720</name>
</gene>
<feature type="region of interest" description="Disordered" evidence="1">
    <location>
        <begin position="1"/>
        <end position="98"/>
    </location>
</feature>
<accession>A0ABW3YBC8</accession>
<feature type="compositionally biased region" description="Basic and acidic residues" evidence="1">
    <location>
        <begin position="1"/>
        <end position="37"/>
    </location>
</feature>
<feature type="compositionally biased region" description="Low complexity" evidence="1">
    <location>
        <begin position="72"/>
        <end position="81"/>
    </location>
</feature>
<protein>
    <submittedName>
        <fullName evidence="2">Penicillin-binding protein 2</fullName>
    </submittedName>
</protein>
<evidence type="ECO:0000313" key="2">
    <source>
        <dbReference type="EMBL" id="MFD1320393.1"/>
    </source>
</evidence>
<proteinExistence type="predicted"/>